<reference evidence="2 3" key="1">
    <citation type="journal article" date="2010" name="BMC Genomics">
        <title>Genome comparison of the epiphytic bacteria Erwinia billingiae and E. tasmaniensis with the pear pathogen E. pyrifoliae.</title>
        <authorList>
            <person name="Kube M."/>
            <person name="Migdoll A.M."/>
            <person name="Gehring I."/>
            <person name="Heitmann K."/>
            <person name="Mayer Y."/>
            <person name="Kuhl H."/>
            <person name="Knaust F."/>
            <person name="Geider K."/>
            <person name="Reinhardt R."/>
        </authorList>
    </citation>
    <scope>NUCLEOTIDE SEQUENCE [LARGE SCALE GENOMIC DNA]</scope>
    <source>
        <strain evidence="2 3">Eb661</strain>
    </source>
</reference>
<dbReference type="KEGG" id="ebi:EbC_16320"/>
<dbReference type="GO" id="GO:0003677">
    <property type="term" value="F:DNA binding"/>
    <property type="evidence" value="ECO:0007669"/>
    <property type="project" value="InterPro"/>
</dbReference>
<protein>
    <submittedName>
        <fullName evidence="2">Conserved uncharacterized protein</fullName>
    </submittedName>
</protein>
<proteinExistence type="predicted"/>
<dbReference type="InterPro" id="IPR010982">
    <property type="entry name" value="Lambda_DNA-bd_dom_sf"/>
</dbReference>
<dbReference type="SUPFAM" id="SSF47413">
    <property type="entry name" value="lambda repressor-like DNA-binding domains"/>
    <property type="match status" value="1"/>
</dbReference>
<dbReference type="EMBL" id="FP236843">
    <property type="protein sequence ID" value="CAX59163.1"/>
    <property type="molecule type" value="Genomic_DNA"/>
</dbReference>
<accession>D8MQQ6</accession>
<keyword evidence="3" id="KW-1185">Reference proteome</keyword>
<sequence length="112" mass="12517">MTDKIDTTSRHITKAGGNIFAELGFEPSEAEMLLAKSKDDIAQTKAMKRQLMSVISDWMEDKGHKQSEAAKLLHISRPRVSDVVNQKTEKFTLDSLVTMVANTGKHVKMTIE</sequence>
<dbReference type="Proteomes" id="UP000008793">
    <property type="component" value="Chromosome"/>
</dbReference>
<dbReference type="STRING" id="634500.EbC_16320"/>
<gene>
    <name evidence="2" type="ordered locus">EbC_16320</name>
</gene>
<dbReference type="Pfam" id="PF13744">
    <property type="entry name" value="HTH_37"/>
    <property type="match status" value="1"/>
</dbReference>
<dbReference type="Gene3D" id="1.10.260.40">
    <property type="entry name" value="lambda repressor-like DNA-binding domains"/>
    <property type="match status" value="1"/>
</dbReference>
<evidence type="ECO:0000313" key="3">
    <source>
        <dbReference type="Proteomes" id="UP000008793"/>
    </source>
</evidence>
<evidence type="ECO:0000313" key="2">
    <source>
        <dbReference type="EMBL" id="CAX59163.1"/>
    </source>
</evidence>
<name>D8MQQ6_ERWBE</name>
<feature type="domain" description="HigA2-like helix-turn-helix" evidence="1">
    <location>
        <begin position="42"/>
        <end position="112"/>
    </location>
</feature>
<dbReference type="GeneID" id="90511660"/>
<organism evidence="3">
    <name type="scientific">Erwinia billingiae (strain Eb661)</name>
    <dbReference type="NCBI Taxonomy" id="634500"/>
    <lineage>
        <taxon>Bacteria</taxon>
        <taxon>Pseudomonadati</taxon>
        <taxon>Pseudomonadota</taxon>
        <taxon>Gammaproteobacteria</taxon>
        <taxon>Enterobacterales</taxon>
        <taxon>Erwiniaceae</taxon>
        <taxon>Erwinia</taxon>
    </lineage>
</organism>
<evidence type="ECO:0000259" key="1">
    <source>
        <dbReference type="Pfam" id="PF13744"/>
    </source>
</evidence>
<dbReference type="HOGENOM" id="CLU_163934_2_0_6"/>
<dbReference type="InterPro" id="IPR039554">
    <property type="entry name" value="HigA2-like_HTH"/>
</dbReference>
<dbReference type="eggNOG" id="COG5606">
    <property type="taxonomic scope" value="Bacteria"/>
</dbReference>
<dbReference type="AlphaFoldDB" id="D8MQQ6"/>
<dbReference type="RefSeq" id="WP_013201656.1">
    <property type="nucleotide sequence ID" value="NC_014306.1"/>
</dbReference>